<evidence type="ECO:0000313" key="1">
    <source>
        <dbReference type="EMBL" id="KKM00924.1"/>
    </source>
</evidence>
<name>A0A0F9GQ62_9ZZZZ</name>
<dbReference type="EMBL" id="LAZR01017318">
    <property type="protein sequence ID" value="KKM00924.1"/>
    <property type="molecule type" value="Genomic_DNA"/>
</dbReference>
<gene>
    <name evidence="1" type="ORF">LCGC14_1799580</name>
</gene>
<comment type="caution">
    <text evidence="1">The sequence shown here is derived from an EMBL/GenBank/DDBJ whole genome shotgun (WGS) entry which is preliminary data.</text>
</comment>
<organism evidence="1">
    <name type="scientific">marine sediment metagenome</name>
    <dbReference type="NCBI Taxonomy" id="412755"/>
    <lineage>
        <taxon>unclassified sequences</taxon>
        <taxon>metagenomes</taxon>
        <taxon>ecological metagenomes</taxon>
    </lineage>
</organism>
<proteinExistence type="predicted"/>
<reference evidence="1" key="1">
    <citation type="journal article" date="2015" name="Nature">
        <title>Complex archaea that bridge the gap between prokaryotes and eukaryotes.</title>
        <authorList>
            <person name="Spang A."/>
            <person name="Saw J.H."/>
            <person name="Jorgensen S.L."/>
            <person name="Zaremba-Niedzwiedzka K."/>
            <person name="Martijn J."/>
            <person name="Lind A.E."/>
            <person name="van Eijk R."/>
            <person name="Schleper C."/>
            <person name="Guy L."/>
            <person name="Ettema T.J."/>
        </authorList>
    </citation>
    <scope>NUCLEOTIDE SEQUENCE</scope>
</reference>
<protein>
    <submittedName>
        <fullName evidence="1">Uncharacterized protein</fullName>
    </submittedName>
</protein>
<sequence>MTESTVRLRQVLHIGDKEITVLELTVGDIIDLGYLVTGQMAPDADEADGAGAGNKDAAGEDLFSIGGIQKLLEQHLELGVQGAKLEDLRRMAPSELKVLYEAFKEVNTVFFEVAQQVGLKDLLRTLQETVRKDFLNSLAAL</sequence>
<accession>A0A0F9GQ62</accession>
<dbReference type="AlphaFoldDB" id="A0A0F9GQ62"/>